<feature type="transmembrane region" description="Helical" evidence="7">
    <location>
        <begin position="248"/>
        <end position="269"/>
    </location>
</feature>
<evidence type="ECO:0000256" key="5">
    <source>
        <dbReference type="ARBA" id="ARBA00023136"/>
    </source>
</evidence>
<feature type="transmembrane region" description="Helical" evidence="7">
    <location>
        <begin position="289"/>
        <end position="310"/>
    </location>
</feature>
<keyword evidence="2" id="KW-1003">Cell membrane</keyword>
<organism evidence="9 10">
    <name type="scientific">Crossiella equi</name>
    <dbReference type="NCBI Taxonomy" id="130796"/>
    <lineage>
        <taxon>Bacteria</taxon>
        <taxon>Bacillati</taxon>
        <taxon>Actinomycetota</taxon>
        <taxon>Actinomycetes</taxon>
        <taxon>Pseudonocardiales</taxon>
        <taxon>Pseudonocardiaceae</taxon>
        <taxon>Crossiella</taxon>
    </lineage>
</organism>
<comment type="similarity">
    <text evidence="6">Belongs to the ABC-4 integral membrane protein family.</text>
</comment>
<keyword evidence="3 7" id="KW-0812">Transmembrane</keyword>
<feature type="domain" description="ABC3 transporter permease C-terminal" evidence="8">
    <location>
        <begin position="199"/>
        <end position="312"/>
    </location>
</feature>
<reference evidence="9 10" key="1">
    <citation type="submission" date="2021-03" db="EMBL/GenBank/DDBJ databases">
        <title>Sequencing the genomes of 1000 actinobacteria strains.</title>
        <authorList>
            <person name="Klenk H.-P."/>
        </authorList>
    </citation>
    <scope>NUCLEOTIDE SEQUENCE [LARGE SCALE GENOMIC DNA]</scope>
    <source>
        <strain evidence="9 10">DSM 44580</strain>
    </source>
</reference>
<feature type="transmembrane region" description="Helical" evidence="7">
    <location>
        <begin position="738"/>
        <end position="760"/>
    </location>
</feature>
<evidence type="ECO:0000256" key="3">
    <source>
        <dbReference type="ARBA" id="ARBA00022692"/>
    </source>
</evidence>
<feature type="transmembrane region" description="Helical" evidence="7">
    <location>
        <begin position="23"/>
        <end position="46"/>
    </location>
</feature>
<protein>
    <recommendedName>
        <fullName evidence="8">ABC3 transporter permease C-terminal domain-containing protein</fullName>
    </recommendedName>
</protein>
<evidence type="ECO:0000256" key="7">
    <source>
        <dbReference type="SAM" id="Phobius"/>
    </source>
</evidence>
<evidence type="ECO:0000256" key="4">
    <source>
        <dbReference type="ARBA" id="ARBA00022989"/>
    </source>
</evidence>
<dbReference type="RefSeq" id="WP_086784340.1">
    <property type="nucleotide sequence ID" value="NZ_JAGIOO010000001.1"/>
</dbReference>
<dbReference type="Proteomes" id="UP001519363">
    <property type="component" value="Unassembled WGS sequence"/>
</dbReference>
<feature type="transmembrane region" description="Helical" evidence="7">
    <location>
        <begin position="704"/>
        <end position="726"/>
    </location>
</feature>
<keyword evidence="10" id="KW-1185">Reference proteome</keyword>
<dbReference type="InterPro" id="IPR050250">
    <property type="entry name" value="Macrolide_Exporter_MacB"/>
</dbReference>
<feature type="domain" description="ABC3 transporter permease C-terminal" evidence="8">
    <location>
        <begin position="653"/>
        <end position="759"/>
    </location>
</feature>
<evidence type="ECO:0000313" key="9">
    <source>
        <dbReference type="EMBL" id="MBP2475950.1"/>
    </source>
</evidence>
<dbReference type="InterPro" id="IPR003838">
    <property type="entry name" value="ABC3_permease_C"/>
</dbReference>
<keyword evidence="5 7" id="KW-0472">Membrane</keyword>
<name>A0ABS5AH96_9PSEU</name>
<evidence type="ECO:0000313" key="10">
    <source>
        <dbReference type="Proteomes" id="UP001519363"/>
    </source>
</evidence>
<evidence type="ECO:0000256" key="6">
    <source>
        <dbReference type="ARBA" id="ARBA00038076"/>
    </source>
</evidence>
<dbReference type="Pfam" id="PF02687">
    <property type="entry name" value="FtsX"/>
    <property type="match status" value="2"/>
</dbReference>
<feature type="transmembrane region" description="Helical" evidence="7">
    <location>
        <begin position="648"/>
        <end position="669"/>
    </location>
</feature>
<evidence type="ECO:0000256" key="1">
    <source>
        <dbReference type="ARBA" id="ARBA00004651"/>
    </source>
</evidence>
<dbReference type="PANTHER" id="PTHR30572:SF4">
    <property type="entry name" value="ABC TRANSPORTER PERMEASE YTRF"/>
    <property type="match status" value="1"/>
</dbReference>
<accession>A0ABS5AH96</accession>
<feature type="transmembrane region" description="Helical" evidence="7">
    <location>
        <begin position="192"/>
        <end position="212"/>
    </location>
</feature>
<sequence>MRRWVDDLVLGIRLAVGGSRNSWARLLLTAVGIGLGVAVLLLAASLPTAIQDKSARRTERALPTSSQQLSVPGRDAVLATNASTRYRGESVGGVLLQPLGPSAPVPKGLTEIPRLGTWAVSPALDALLDSPDGELLRPRFPGPRTVIADEGLTGPRELYFYGRATGLEQASQVYRVYEFGTRPSVSPYVSPLLLLVLIALATLLIPVVVFIATSSRLAAAARDRRLAAIRLVGADSVQARRIAAGETLLGSVLGLVVGTVVFLTGKQLIELFELDGVSVFAADVRPVWWLAALVAVGVPALAVGVSILTLRTTLVDPLGSVRSRPPVRRRLGWRLVPLVLGLAALASQANAFALGERLPSGFSKLVVVGGVSLLLISIPVLLPWLIEKVAGLLTGGRVSWQLAMRRLQLDSGNAGRIIAGLAVVLAGGIALQTMLLAAGRDYPVRMADTDVNTLRVYVSSGAGDPGELADRLRAVPGLREAESYYAGGVRGQAPQSYLAVTTGSCEELARLALVPGCAPGRTYRLPDHDGESTTPKAGEKVAFTTGGDSWEHDWVLPRDSRPAAPLPGSGKGSQTGLLVAPGVLPAEVLHRMSYHALIRLDPGQPDAGEHVRNALGPLGWRASVTFADYRPEDEGDTQAQNYATIKRAVFGGVLVALGLAAASLLVIGFEQVRERRRPLAVLAANGVPRRTLAASLLWQQALPVGLAVLVAAVTGVVMSVLLLWVLDTDIALDWDAVGLSSGAALVAAFAVALLTLPSVLRAMRPEGLRAE</sequence>
<feature type="transmembrane region" description="Helical" evidence="7">
    <location>
        <begin position="414"/>
        <end position="438"/>
    </location>
</feature>
<dbReference type="EMBL" id="JAGIOO010000001">
    <property type="protein sequence ID" value="MBP2475950.1"/>
    <property type="molecule type" value="Genomic_DNA"/>
</dbReference>
<evidence type="ECO:0000256" key="2">
    <source>
        <dbReference type="ARBA" id="ARBA00022475"/>
    </source>
</evidence>
<comment type="caution">
    <text evidence="9">The sequence shown here is derived from an EMBL/GenBank/DDBJ whole genome shotgun (WGS) entry which is preliminary data.</text>
</comment>
<dbReference type="PANTHER" id="PTHR30572">
    <property type="entry name" value="MEMBRANE COMPONENT OF TRANSPORTER-RELATED"/>
    <property type="match status" value="1"/>
</dbReference>
<gene>
    <name evidence="9" type="ORF">JOF53_004822</name>
</gene>
<feature type="transmembrane region" description="Helical" evidence="7">
    <location>
        <begin position="365"/>
        <end position="386"/>
    </location>
</feature>
<proteinExistence type="inferred from homology"/>
<comment type="subcellular location">
    <subcellularLocation>
        <location evidence="1">Cell membrane</location>
        <topology evidence="1">Multi-pass membrane protein</topology>
    </subcellularLocation>
</comment>
<evidence type="ECO:0000259" key="8">
    <source>
        <dbReference type="Pfam" id="PF02687"/>
    </source>
</evidence>
<keyword evidence="4 7" id="KW-1133">Transmembrane helix</keyword>
<feature type="transmembrane region" description="Helical" evidence="7">
    <location>
        <begin position="331"/>
        <end position="353"/>
    </location>
</feature>